<feature type="transmembrane region" description="Helical" evidence="2">
    <location>
        <begin position="91"/>
        <end position="109"/>
    </location>
</feature>
<proteinExistence type="predicted"/>
<keyword evidence="2" id="KW-1133">Transmembrane helix</keyword>
<evidence type="ECO:0000313" key="3">
    <source>
        <dbReference type="EMBL" id="QAB17437.1"/>
    </source>
</evidence>
<keyword evidence="2" id="KW-0812">Transmembrane</keyword>
<dbReference type="EMBL" id="CP035037">
    <property type="protein sequence ID" value="QAB17437.1"/>
    <property type="molecule type" value="Genomic_DNA"/>
</dbReference>
<evidence type="ECO:0000313" key="4">
    <source>
        <dbReference type="Proteomes" id="UP000285768"/>
    </source>
</evidence>
<feature type="region of interest" description="Disordered" evidence="1">
    <location>
        <begin position="1"/>
        <end position="28"/>
    </location>
</feature>
<protein>
    <recommendedName>
        <fullName evidence="5">Integral membrane protein</fullName>
    </recommendedName>
</protein>
<evidence type="ECO:0000256" key="2">
    <source>
        <dbReference type="SAM" id="Phobius"/>
    </source>
</evidence>
<evidence type="ECO:0008006" key="5">
    <source>
        <dbReference type="Google" id="ProtNLM"/>
    </source>
</evidence>
<reference evidence="3 4" key="1">
    <citation type="submission" date="2019-01" db="EMBL/GenBank/DDBJ databases">
        <title>Leucobacter muris sp. nov. isolated from the nose of a laboratory mouse.</title>
        <authorList>
            <person name="Benga L."/>
            <person name="Sproeer C."/>
            <person name="Schumann P."/>
            <person name="Verbarg S."/>
            <person name="Bunk B."/>
            <person name="Engelhardt E."/>
            <person name="Benten P.M."/>
            <person name="Sager M."/>
        </authorList>
    </citation>
    <scope>NUCLEOTIDE SEQUENCE [LARGE SCALE GENOMIC DNA]</scope>
    <source>
        <strain evidence="3 4">DSM 101948</strain>
    </source>
</reference>
<feature type="transmembrane region" description="Helical" evidence="2">
    <location>
        <begin position="56"/>
        <end position="79"/>
    </location>
</feature>
<keyword evidence="2" id="KW-0472">Membrane</keyword>
<feature type="transmembrane region" description="Helical" evidence="2">
    <location>
        <begin position="136"/>
        <end position="153"/>
    </location>
</feature>
<gene>
    <name evidence="3" type="ORF">Leucomu_05450</name>
</gene>
<sequence length="218" mass="22552">MQGMRPHERPRRGAAMSRTPMSRGTRTARGTAGALAATLLAAASHGIAGGAITWPAVAVTAILALPLCTALAGRVASLWRLTAAVGTAQFLYHWIFAGIDVVGSAPAGAPAPPHAAHLATLQGFAPELATAGSADAAMWLGHALAAVLTIALLHRGERACLALAGLIRRALPWRRPRLVAVSRRPALRPLVLRAPLRARTAARSAISHRGPPTVSFSV</sequence>
<organism evidence="3 4">
    <name type="scientific">Leucobacter muris</name>
    <dbReference type="NCBI Taxonomy" id="1935379"/>
    <lineage>
        <taxon>Bacteria</taxon>
        <taxon>Bacillati</taxon>
        <taxon>Actinomycetota</taxon>
        <taxon>Actinomycetes</taxon>
        <taxon>Micrococcales</taxon>
        <taxon>Microbacteriaceae</taxon>
        <taxon>Leucobacter</taxon>
    </lineage>
</organism>
<accession>A0ABX5QEE7</accession>
<name>A0ABX5QEE7_9MICO</name>
<evidence type="ECO:0000256" key="1">
    <source>
        <dbReference type="SAM" id="MobiDB-lite"/>
    </source>
</evidence>
<keyword evidence="4" id="KW-1185">Reference proteome</keyword>
<dbReference type="Proteomes" id="UP000285768">
    <property type="component" value="Chromosome"/>
</dbReference>
<dbReference type="RefSeq" id="WP_128386574.1">
    <property type="nucleotide sequence ID" value="NZ_CP035037.1"/>
</dbReference>